<feature type="domain" description="Flagellar basal-body/hook protein C-terminal" evidence="7">
    <location>
        <begin position="537"/>
        <end position="578"/>
    </location>
</feature>
<keyword evidence="10" id="KW-0282">Flagellum</keyword>
<comment type="similarity">
    <text evidence="2 5">Belongs to the flagella basal body rod proteins family.</text>
</comment>
<dbReference type="InterPro" id="IPR020013">
    <property type="entry name" value="Flagellar_FlgE/F/G"/>
</dbReference>
<evidence type="ECO:0000256" key="2">
    <source>
        <dbReference type="ARBA" id="ARBA00009677"/>
    </source>
</evidence>
<evidence type="ECO:0000259" key="8">
    <source>
        <dbReference type="Pfam" id="PF07559"/>
    </source>
</evidence>
<evidence type="ECO:0000259" key="9">
    <source>
        <dbReference type="Pfam" id="PF22692"/>
    </source>
</evidence>
<dbReference type="SUPFAM" id="SSF117143">
    <property type="entry name" value="Flagellar hook protein flgE"/>
    <property type="match status" value="2"/>
</dbReference>
<sequence>MSFNTAVSGLHAAHKRMEVAGNNIANVHTAGFKSSRAEFSAVYSSSLLGGSRTASGDGVQVANVSQNFAPGGVITSEGRALDMRIQGSGFFVMSDAGSISYGRSGAFIKDAQNFVVDSHGSRLQGYGLTDDGQVISGVRTDLKIDAAGMSPKATGKMEQTLNLNAGSPSLGAIPRFDPGDPTTYTRVTGRLIQDAGVPPQAHELKQYFVKTEDDNWTSYILVDGVNPLDPTSTAPLEIGLQVSAAGRLSLTGSTAAVKMMSDTELSLQTWRPAVNVNGSWTASPAPAPAPGPISLPLLDGGLPVLYPADPLMPRPVPTFNPADITTYTKASPYGVFDSLGTRHEMTQYFVKDGSNSWKMHTLIDGRNPQDPTSTAPSTASMLFDSGGSLQSLIGSQWLTAANNTLTLGGWVPAKPLDGNKPGGRWGANGAVGNADGIVMDFNKISQHNAATGSSNIVIDGHGAGQATQLKIDKSGMLMIGFSNGLHRNVGQVMLASFANNQGLQPVSDTRWVETLASGAANYDSPGVGTLGSVIGHSLEGSNVTLTNELVELIQAQTAYQANSKTLSTEAELMQTLIRAT</sequence>
<dbReference type="NCBIfam" id="TIGR03506">
    <property type="entry name" value="FlgEFG_subfam"/>
    <property type="match status" value="2"/>
</dbReference>
<evidence type="ECO:0000256" key="4">
    <source>
        <dbReference type="ARBA" id="ARBA00023143"/>
    </source>
</evidence>
<comment type="subcellular location">
    <subcellularLocation>
        <location evidence="1 5">Bacterial flagellum basal body</location>
    </subcellularLocation>
</comment>
<dbReference type="Proteomes" id="UP001162905">
    <property type="component" value="Unassembled WGS sequence"/>
</dbReference>
<dbReference type="Pfam" id="PF07559">
    <property type="entry name" value="FlgE_D2"/>
    <property type="match status" value="2"/>
</dbReference>
<evidence type="ECO:0000256" key="1">
    <source>
        <dbReference type="ARBA" id="ARBA00004117"/>
    </source>
</evidence>
<keyword evidence="10" id="KW-0969">Cilium</keyword>
<feature type="domain" description="Flagellar hook protein FlgE/F/G-like D1" evidence="9">
    <location>
        <begin position="85"/>
        <end position="147"/>
    </location>
</feature>
<gene>
    <name evidence="10" type="ORF">L4G47_08715</name>
</gene>
<feature type="domain" description="Flagellar hook protein FlgE D2" evidence="8">
    <location>
        <begin position="314"/>
        <end position="461"/>
    </location>
</feature>
<dbReference type="EMBL" id="JAKJXH010000006">
    <property type="protein sequence ID" value="MCF7542303.1"/>
    <property type="molecule type" value="Genomic_DNA"/>
</dbReference>
<protein>
    <recommendedName>
        <fullName evidence="3 5">Flagellar hook protein FlgE</fullName>
    </recommendedName>
</protein>
<dbReference type="Pfam" id="PF22692">
    <property type="entry name" value="LlgE_F_G_D1"/>
    <property type="match status" value="1"/>
</dbReference>
<accession>A0ABS9I3D7</accession>
<dbReference type="RefSeq" id="WP_237251477.1">
    <property type="nucleotide sequence ID" value="NZ_JAKJXH010000006.1"/>
</dbReference>
<organism evidence="10 11">
    <name type="scientific">Pseudomonas petrae</name>
    <dbReference type="NCBI Taxonomy" id="2912190"/>
    <lineage>
        <taxon>Bacteria</taxon>
        <taxon>Pseudomonadati</taxon>
        <taxon>Pseudomonadota</taxon>
        <taxon>Gammaproteobacteria</taxon>
        <taxon>Pseudomonadales</taxon>
        <taxon>Pseudomonadaceae</taxon>
        <taxon>Pseudomonas</taxon>
    </lineage>
</organism>
<feature type="domain" description="Flagellar hook protein FlgE D2" evidence="8">
    <location>
        <begin position="162"/>
        <end position="263"/>
    </location>
</feature>
<evidence type="ECO:0000313" key="11">
    <source>
        <dbReference type="Proteomes" id="UP001162905"/>
    </source>
</evidence>
<dbReference type="PANTHER" id="PTHR30435">
    <property type="entry name" value="FLAGELLAR PROTEIN"/>
    <property type="match status" value="1"/>
</dbReference>
<comment type="function">
    <text evidence="5">A flexible structure which links the flagellar filament to the drive apparatus in the basal body.</text>
</comment>
<evidence type="ECO:0000259" key="7">
    <source>
        <dbReference type="Pfam" id="PF06429"/>
    </source>
</evidence>
<comment type="caution">
    <text evidence="10">The sequence shown here is derived from an EMBL/GenBank/DDBJ whole genome shotgun (WGS) entry which is preliminary data.</text>
</comment>
<evidence type="ECO:0000256" key="3">
    <source>
        <dbReference type="ARBA" id="ARBA00019015"/>
    </source>
</evidence>
<dbReference type="InterPro" id="IPR037058">
    <property type="entry name" value="Falgellar_hook_FlgE_sf"/>
</dbReference>
<dbReference type="Pfam" id="PF00460">
    <property type="entry name" value="Flg_bb_rod"/>
    <property type="match status" value="1"/>
</dbReference>
<dbReference type="Gene3D" id="2.60.98.20">
    <property type="entry name" value="Flagellar hook protein FlgE"/>
    <property type="match status" value="2"/>
</dbReference>
<evidence type="ECO:0000259" key="6">
    <source>
        <dbReference type="Pfam" id="PF00460"/>
    </source>
</evidence>
<dbReference type="Pfam" id="PF06429">
    <property type="entry name" value="Flg_bbr_C"/>
    <property type="match status" value="1"/>
</dbReference>
<dbReference type="InterPro" id="IPR011491">
    <property type="entry name" value="FlgE_D2"/>
</dbReference>
<evidence type="ECO:0000256" key="5">
    <source>
        <dbReference type="RuleBase" id="RU362116"/>
    </source>
</evidence>
<dbReference type="InterPro" id="IPR001444">
    <property type="entry name" value="Flag_bb_rod_N"/>
</dbReference>
<keyword evidence="4 5" id="KW-0975">Bacterial flagellum</keyword>
<keyword evidence="11" id="KW-1185">Reference proteome</keyword>
<dbReference type="InterPro" id="IPR037925">
    <property type="entry name" value="FlgE/F/G-like"/>
</dbReference>
<dbReference type="InterPro" id="IPR010930">
    <property type="entry name" value="Flg_bb/hook_C_dom"/>
</dbReference>
<name>A0ABS9I3D7_9PSED</name>
<dbReference type="InterPro" id="IPR053967">
    <property type="entry name" value="LlgE_F_G-like_D1"/>
</dbReference>
<proteinExistence type="inferred from homology"/>
<reference evidence="10" key="1">
    <citation type="submission" date="2022-01" db="EMBL/GenBank/DDBJ databases">
        <title>Pseudomonas sp. nov. isolated from Antarctic regolith.</title>
        <authorList>
            <person name="Novakova D."/>
            <person name="Sedlar K."/>
        </authorList>
    </citation>
    <scope>NUCLEOTIDE SEQUENCE</scope>
    <source>
        <strain evidence="10">P2647</strain>
    </source>
</reference>
<feature type="domain" description="Flagellar basal body rod protein N-terminal" evidence="6">
    <location>
        <begin position="3"/>
        <end position="33"/>
    </location>
</feature>
<evidence type="ECO:0000313" key="10">
    <source>
        <dbReference type="EMBL" id="MCF7542303.1"/>
    </source>
</evidence>
<dbReference type="PANTHER" id="PTHR30435:SF1">
    <property type="entry name" value="FLAGELLAR HOOK PROTEIN FLGE"/>
    <property type="match status" value="1"/>
</dbReference>
<keyword evidence="10" id="KW-0966">Cell projection</keyword>